<keyword evidence="2" id="KW-1185">Reference proteome</keyword>
<evidence type="ECO:0008006" key="3">
    <source>
        <dbReference type="Google" id="ProtNLM"/>
    </source>
</evidence>
<organism evidence="1 2">
    <name type="scientific">Monosporascus ibericus</name>
    <dbReference type="NCBI Taxonomy" id="155417"/>
    <lineage>
        <taxon>Eukaryota</taxon>
        <taxon>Fungi</taxon>
        <taxon>Dikarya</taxon>
        <taxon>Ascomycota</taxon>
        <taxon>Pezizomycotina</taxon>
        <taxon>Sordariomycetes</taxon>
        <taxon>Xylariomycetidae</taxon>
        <taxon>Xylariales</taxon>
        <taxon>Xylariales incertae sedis</taxon>
        <taxon>Monosporascus</taxon>
    </lineage>
</organism>
<dbReference type="InterPro" id="IPR038491">
    <property type="entry name" value="Velvet_dom_sf"/>
</dbReference>
<dbReference type="AlphaFoldDB" id="A0A4Q4TMA6"/>
<evidence type="ECO:0000313" key="1">
    <source>
        <dbReference type="EMBL" id="RYP07798.1"/>
    </source>
</evidence>
<dbReference type="EMBL" id="QJNU01000081">
    <property type="protein sequence ID" value="RYP07798.1"/>
    <property type="molecule type" value="Genomic_DNA"/>
</dbReference>
<sequence length="150" mass="16060">MITVEVQPPSQAQAGTLLYPPVVVSSESNADYDFVQIVLLDPYGRVLEDRLWGTLTTSTKSVDDGQVSGSSGSLEYATFPDLAITYPGTYTLRVNAVCMDYSSPDGPAAVIVSSTTTEEINCYGDPVASNVPCHSYGDYAVMADSEFLDH</sequence>
<evidence type="ECO:0000313" key="2">
    <source>
        <dbReference type="Proteomes" id="UP000293360"/>
    </source>
</evidence>
<protein>
    <recommendedName>
        <fullName evidence="3">Velvet domain-containing protein</fullName>
    </recommendedName>
</protein>
<dbReference type="Gene3D" id="2.60.40.3960">
    <property type="entry name" value="Velvet domain"/>
    <property type="match status" value="1"/>
</dbReference>
<comment type="caution">
    <text evidence="1">The sequence shown here is derived from an EMBL/GenBank/DDBJ whole genome shotgun (WGS) entry which is preliminary data.</text>
</comment>
<accession>A0A4Q4TMA6</accession>
<dbReference type="Proteomes" id="UP000293360">
    <property type="component" value="Unassembled WGS sequence"/>
</dbReference>
<reference evidence="1 2" key="1">
    <citation type="submission" date="2018-06" db="EMBL/GenBank/DDBJ databases">
        <title>Complete Genomes of Monosporascus.</title>
        <authorList>
            <person name="Robinson A.J."/>
            <person name="Natvig D.O."/>
        </authorList>
    </citation>
    <scope>NUCLEOTIDE SEQUENCE [LARGE SCALE GENOMIC DNA]</scope>
    <source>
        <strain evidence="1 2">CBS 110550</strain>
    </source>
</reference>
<gene>
    <name evidence="1" type="ORF">DL764_002303</name>
</gene>
<name>A0A4Q4TMA6_9PEZI</name>
<proteinExistence type="predicted"/>
<dbReference type="OrthoDB" id="5399926at2759"/>